<evidence type="ECO:0000313" key="2">
    <source>
        <dbReference type="EMBL" id="CAE8602695.1"/>
    </source>
</evidence>
<keyword evidence="1" id="KW-1133">Transmembrane helix</keyword>
<protein>
    <submittedName>
        <fullName evidence="2">Uncharacterized protein</fullName>
    </submittedName>
</protein>
<dbReference type="EMBL" id="CAJNNV010014557">
    <property type="protein sequence ID" value="CAE8602695.1"/>
    <property type="molecule type" value="Genomic_DNA"/>
</dbReference>
<reference evidence="2" key="1">
    <citation type="submission" date="2021-02" db="EMBL/GenBank/DDBJ databases">
        <authorList>
            <person name="Dougan E. K."/>
            <person name="Rhodes N."/>
            <person name="Thang M."/>
            <person name="Chan C."/>
        </authorList>
    </citation>
    <scope>NUCLEOTIDE SEQUENCE</scope>
</reference>
<accession>A0A813ENN3</accession>
<gene>
    <name evidence="2" type="ORF">PGLA1383_LOCUS20933</name>
</gene>
<evidence type="ECO:0000313" key="3">
    <source>
        <dbReference type="Proteomes" id="UP000654075"/>
    </source>
</evidence>
<dbReference type="Proteomes" id="UP000654075">
    <property type="component" value="Unassembled WGS sequence"/>
</dbReference>
<keyword evidence="1" id="KW-0812">Transmembrane</keyword>
<dbReference type="AlphaFoldDB" id="A0A813ENN3"/>
<evidence type="ECO:0000256" key="1">
    <source>
        <dbReference type="SAM" id="Phobius"/>
    </source>
</evidence>
<keyword evidence="1" id="KW-0472">Membrane</keyword>
<name>A0A813ENN3_POLGL</name>
<feature type="transmembrane region" description="Helical" evidence="1">
    <location>
        <begin position="7"/>
        <end position="25"/>
    </location>
</feature>
<organism evidence="2 3">
    <name type="scientific">Polarella glacialis</name>
    <name type="common">Dinoflagellate</name>
    <dbReference type="NCBI Taxonomy" id="89957"/>
    <lineage>
        <taxon>Eukaryota</taxon>
        <taxon>Sar</taxon>
        <taxon>Alveolata</taxon>
        <taxon>Dinophyceae</taxon>
        <taxon>Suessiales</taxon>
        <taxon>Suessiaceae</taxon>
        <taxon>Polarella</taxon>
    </lineage>
</organism>
<proteinExistence type="predicted"/>
<keyword evidence="3" id="KW-1185">Reference proteome</keyword>
<sequence length="1093" mass="119434">MVLVTQLLGELGGPLALVIAILGAIDSAVPRLWPAASPGGGSPVPAPGGHLLEEWNSPKPPPECGACVCKVIPQVVTVCSVPDLVLASLVCFALLVLGFLLGRLSHGYCARSAAFLSRACPGDAVLVFYDDDVVWRERLLIYPVQGLLWYILTPDGDEYAETLRGDAEGPSRIRQLGPHYATPGGLYAEGSYQEYAGQGNSVIVPAHVLQAGGERAEMDAFFGGHFIARRLTEGAARIAAAVAAVPAAGLGAQAPDGFSKGGLGTEALWRSQLDVHPGMAAPVERWLVLGQEMTLEASTDTIVGVHTAVASRRGLWVKGELLRESDAPVYADVRRKLFGGCVAPGPNDGRKRDEEIDLRERLQGSRKSEEAVEGGVPGKEEANEVRTLWVDYDAHGERHKAWRKVVRESSAQVYADFPLEGPPTCLRLIQHIERTGGDPRLWLQLWLRAKKIEESDRVAHEMKVLVDALYFGGIYDQLNMPALISLEVICRRLQLIVEAYANPARPSWENARLYASQASTEEIISPAFKTWAAKRNKEEAEVASAGEAGLQQSRRPLPLPREEKGCFQPDAGVAFAMGEGEGSRRRPRYEPGTGEAQRQARECQEALRSLNWLAGCPEAVHAPLTPPPDGAQQEVLQYVEGLAKSWEPTRLLKGRADYSAATDIALASYQSALVSMPEDLHSCPQLLEVPPGSDVPFFEGVFRANASKLSRVRTDTCNSHSTHGIMWDASSFGRAIGPSSVSYWTPGSPTFVFGSRQEWIFCSAESFSRIGIELDSEVDPLGPAHAELLRRVTVALGLADVTDCFHRRRWPKWLAEYFCLEEVPACLAGLGGTVLDGRLLSDDDMVFSCAGSLVMGFTWSLYFAQRINEHRASLTTILRNATLISDRGACLVFSSERPDAVGYFVYVDNLGVLRQRQDKTRAAMDDLDSSFGGLGFDLHGGEVTVGLAARPGCELDTQRLQSRCQRDRYWRVKQGISGVLRRGRASGRTIEAVAGHATFCSLICRRTMCVWNVVYKFIGANYDKLVTLWPSAFEKLRCFAGLMLFLVADWGRPWNDLVSASDSREVGYGVSAAKWPRSKVAAVGRVLERFLET</sequence>
<comment type="caution">
    <text evidence="2">The sequence shown here is derived from an EMBL/GenBank/DDBJ whole genome shotgun (WGS) entry which is preliminary data.</text>
</comment>